<dbReference type="EMBL" id="CP056030">
    <property type="protein sequence ID" value="QKZ06425.1"/>
    <property type="molecule type" value="Genomic_DNA"/>
</dbReference>
<accession>A0A7D5H2R4</accession>
<keyword evidence="2" id="KW-1185">Reference proteome</keyword>
<gene>
    <name evidence="1" type="ORF">HWQ56_22655</name>
</gene>
<proteinExistence type="predicted"/>
<evidence type="ECO:0000313" key="2">
    <source>
        <dbReference type="Proteomes" id="UP000509568"/>
    </source>
</evidence>
<protein>
    <submittedName>
        <fullName evidence="1">Uncharacterized protein</fullName>
    </submittedName>
</protein>
<dbReference type="KEGG" id="pez:HWQ56_22655"/>
<dbReference type="Proteomes" id="UP000509568">
    <property type="component" value="Chromosome"/>
</dbReference>
<organism evidence="1 2">
    <name type="scientific">Pseudomonas eucalypticola</name>
    <dbReference type="NCBI Taxonomy" id="2599595"/>
    <lineage>
        <taxon>Bacteria</taxon>
        <taxon>Pseudomonadati</taxon>
        <taxon>Pseudomonadota</taxon>
        <taxon>Gammaproteobacteria</taxon>
        <taxon>Pseudomonadales</taxon>
        <taxon>Pseudomonadaceae</taxon>
        <taxon>Pseudomonas</taxon>
    </lineage>
</organism>
<dbReference type="RefSeq" id="WP_176571827.1">
    <property type="nucleotide sequence ID" value="NZ_CP056030.1"/>
</dbReference>
<name>A0A7D5H2R4_9PSED</name>
<sequence length="371" mass="41587">MKSTNYKVYVALVRYLETRAWSLVQCAEGRYSIHEIVHGERHSIVLPDESLVDHKQSGGMLLEAIEVIAEIEDTHPEIMKQLLINSDYDHFSLREFGGEVGDGTISLSSGLSVVSSIYDMFKYSASAAISIKGKRKVVAAYLAGLRLTTPVAGSFIFNFDAFLYRSEDSNGLLQGQKVSSIGRLFNASFATRLQKVRGVVTSGQEDFKAELLRSGITSKYFMDLSGVFAPEATNIEFNFNWSFAELSSRELPKTVGFFESDKHVFQEYAKCLISSASIRLERLSAYVEACSRKEGDVDGRAHIRFSYDGKIFSVSILVGPEQYRLLNESHVAERKIFISGDLYYSEGSRTKIEAFHVTQIVFLDKKTMLLI</sequence>
<dbReference type="AlphaFoldDB" id="A0A7D5H2R4"/>
<reference evidence="1 2" key="1">
    <citation type="submission" date="2020-06" db="EMBL/GenBank/DDBJ databases">
        <title>Pseudomonas eucalypticola sp. nov., an endophyte of Eucalyptus dunnii leaves with biocontrol ability of eucalyptus leaf blight.</title>
        <authorList>
            <person name="Liu Y."/>
            <person name="Song Z."/>
            <person name="Zeng H."/>
            <person name="Lu M."/>
            <person name="Wang X."/>
            <person name="Lian X."/>
            <person name="Zhang Q."/>
        </authorList>
    </citation>
    <scope>NUCLEOTIDE SEQUENCE [LARGE SCALE GENOMIC DNA]</scope>
    <source>
        <strain evidence="1 2">NP-1</strain>
    </source>
</reference>
<evidence type="ECO:0000313" key="1">
    <source>
        <dbReference type="EMBL" id="QKZ06425.1"/>
    </source>
</evidence>